<accession>A0AAN6PTI3</accession>
<dbReference type="AlphaFoldDB" id="A0AAN6PTI3"/>
<dbReference type="EMBL" id="MU863698">
    <property type="protein sequence ID" value="KAK4096756.1"/>
    <property type="molecule type" value="Genomic_DNA"/>
</dbReference>
<name>A0AAN6PTI3_9PEZI</name>
<organism evidence="2 3">
    <name type="scientific">Parathielavia hyrcaniae</name>
    <dbReference type="NCBI Taxonomy" id="113614"/>
    <lineage>
        <taxon>Eukaryota</taxon>
        <taxon>Fungi</taxon>
        <taxon>Dikarya</taxon>
        <taxon>Ascomycota</taxon>
        <taxon>Pezizomycotina</taxon>
        <taxon>Sordariomycetes</taxon>
        <taxon>Sordariomycetidae</taxon>
        <taxon>Sordariales</taxon>
        <taxon>Chaetomiaceae</taxon>
        <taxon>Parathielavia</taxon>
    </lineage>
</organism>
<evidence type="ECO:0000256" key="1">
    <source>
        <dbReference type="SAM" id="SignalP"/>
    </source>
</evidence>
<comment type="caution">
    <text evidence="2">The sequence shown here is derived from an EMBL/GenBank/DDBJ whole genome shotgun (WGS) entry which is preliminary data.</text>
</comment>
<protein>
    <submittedName>
        <fullName evidence="2">Uncharacterized protein</fullName>
    </submittedName>
</protein>
<gene>
    <name evidence="2" type="ORF">N658DRAFT_510952</name>
</gene>
<reference evidence="2" key="1">
    <citation type="journal article" date="2023" name="Mol. Phylogenet. Evol.">
        <title>Genome-scale phylogeny and comparative genomics of the fungal order Sordariales.</title>
        <authorList>
            <person name="Hensen N."/>
            <person name="Bonometti L."/>
            <person name="Westerberg I."/>
            <person name="Brannstrom I.O."/>
            <person name="Guillou S."/>
            <person name="Cros-Aarteil S."/>
            <person name="Calhoun S."/>
            <person name="Haridas S."/>
            <person name="Kuo A."/>
            <person name="Mondo S."/>
            <person name="Pangilinan J."/>
            <person name="Riley R."/>
            <person name="LaButti K."/>
            <person name="Andreopoulos B."/>
            <person name="Lipzen A."/>
            <person name="Chen C."/>
            <person name="Yan M."/>
            <person name="Daum C."/>
            <person name="Ng V."/>
            <person name="Clum A."/>
            <person name="Steindorff A."/>
            <person name="Ohm R.A."/>
            <person name="Martin F."/>
            <person name="Silar P."/>
            <person name="Natvig D.O."/>
            <person name="Lalanne C."/>
            <person name="Gautier V."/>
            <person name="Ament-Velasquez S.L."/>
            <person name="Kruys A."/>
            <person name="Hutchinson M.I."/>
            <person name="Powell A.J."/>
            <person name="Barry K."/>
            <person name="Miller A.N."/>
            <person name="Grigoriev I.V."/>
            <person name="Debuchy R."/>
            <person name="Gladieux P."/>
            <person name="Hiltunen Thoren M."/>
            <person name="Johannesson H."/>
        </authorList>
    </citation>
    <scope>NUCLEOTIDE SEQUENCE</scope>
    <source>
        <strain evidence="2">CBS 757.83</strain>
    </source>
</reference>
<dbReference type="Proteomes" id="UP001305647">
    <property type="component" value="Unassembled WGS sequence"/>
</dbReference>
<reference evidence="2" key="2">
    <citation type="submission" date="2023-05" db="EMBL/GenBank/DDBJ databases">
        <authorList>
            <consortium name="Lawrence Berkeley National Laboratory"/>
            <person name="Steindorff A."/>
            <person name="Hensen N."/>
            <person name="Bonometti L."/>
            <person name="Westerberg I."/>
            <person name="Brannstrom I.O."/>
            <person name="Guillou S."/>
            <person name="Cros-Aarteil S."/>
            <person name="Calhoun S."/>
            <person name="Haridas S."/>
            <person name="Kuo A."/>
            <person name="Mondo S."/>
            <person name="Pangilinan J."/>
            <person name="Riley R."/>
            <person name="Labutti K."/>
            <person name="Andreopoulos B."/>
            <person name="Lipzen A."/>
            <person name="Chen C."/>
            <person name="Yanf M."/>
            <person name="Daum C."/>
            <person name="Ng V."/>
            <person name="Clum A."/>
            <person name="Ohm R."/>
            <person name="Martin F."/>
            <person name="Silar P."/>
            <person name="Natvig D."/>
            <person name="Lalanne C."/>
            <person name="Gautier V."/>
            <person name="Ament-Velasquez S.L."/>
            <person name="Kruys A."/>
            <person name="Hutchinson M.I."/>
            <person name="Powell A.J."/>
            <person name="Barry K."/>
            <person name="Miller A.N."/>
            <person name="Grigoriev I.V."/>
            <person name="Debuchy R."/>
            <person name="Gladieux P."/>
            <person name="Thoren M.H."/>
            <person name="Johannesson H."/>
        </authorList>
    </citation>
    <scope>NUCLEOTIDE SEQUENCE</scope>
    <source>
        <strain evidence="2">CBS 757.83</strain>
    </source>
</reference>
<keyword evidence="3" id="KW-1185">Reference proteome</keyword>
<feature type="chain" id="PRO_5043037285" evidence="1">
    <location>
        <begin position="18"/>
        <end position="61"/>
    </location>
</feature>
<proteinExistence type="predicted"/>
<evidence type="ECO:0000313" key="2">
    <source>
        <dbReference type="EMBL" id="KAK4096756.1"/>
    </source>
</evidence>
<sequence length="61" mass="6333">MKFTVATLLALAAMAFAYPAADNNVPVRRQVDAQAPAMSDGNGNVIPFDATKVKAGAAKRV</sequence>
<feature type="signal peptide" evidence="1">
    <location>
        <begin position="1"/>
        <end position="17"/>
    </location>
</feature>
<keyword evidence="1" id="KW-0732">Signal</keyword>
<evidence type="ECO:0000313" key="3">
    <source>
        <dbReference type="Proteomes" id="UP001305647"/>
    </source>
</evidence>